<dbReference type="GO" id="GO:0016616">
    <property type="term" value="F:oxidoreductase activity, acting on the CH-OH group of donors, NAD or NADP as acceptor"/>
    <property type="evidence" value="ECO:0007669"/>
    <property type="project" value="InterPro"/>
</dbReference>
<evidence type="ECO:0000256" key="3">
    <source>
        <dbReference type="ARBA" id="ARBA00023027"/>
    </source>
</evidence>
<dbReference type="Pfam" id="PF03720">
    <property type="entry name" value="UDPG_MGDP_dh_C"/>
    <property type="match status" value="1"/>
</dbReference>
<dbReference type="NCBIfam" id="TIGR03026">
    <property type="entry name" value="NDP-sugDHase"/>
    <property type="match status" value="1"/>
</dbReference>
<gene>
    <name evidence="6" type="ORF">COT81_04600</name>
</gene>
<accession>A0A2H0W0A6</accession>
<dbReference type="InterPro" id="IPR001732">
    <property type="entry name" value="UDP-Glc/GDP-Man_DH_N"/>
</dbReference>
<protein>
    <submittedName>
        <fullName evidence="6">Nucleotide sugar dehydrogenase</fullName>
    </submittedName>
</protein>
<dbReference type="PIRSF" id="PIRSF500136">
    <property type="entry name" value="UDP_ManNAc_DH"/>
    <property type="match status" value="1"/>
</dbReference>
<dbReference type="EMBL" id="PEZZ01000035">
    <property type="protein sequence ID" value="PIS04799.1"/>
    <property type="molecule type" value="Genomic_DNA"/>
</dbReference>
<dbReference type="InterPro" id="IPR036220">
    <property type="entry name" value="UDP-Glc/GDP-Man_DH_C_sf"/>
</dbReference>
<dbReference type="Proteomes" id="UP000230935">
    <property type="component" value="Unassembled WGS sequence"/>
</dbReference>
<dbReference type="Gene3D" id="3.40.50.720">
    <property type="entry name" value="NAD(P)-binding Rossmann-like Domain"/>
    <property type="match status" value="2"/>
</dbReference>
<dbReference type="PANTHER" id="PTHR43491:SF2">
    <property type="entry name" value="UDP-N-ACETYL-D-MANNOSAMINE DEHYDROGENASE"/>
    <property type="match status" value="1"/>
</dbReference>
<dbReference type="SUPFAM" id="SSF51735">
    <property type="entry name" value="NAD(P)-binding Rossmann-fold domains"/>
    <property type="match status" value="1"/>
</dbReference>
<dbReference type="GO" id="GO:0000271">
    <property type="term" value="P:polysaccharide biosynthetic process"/>
    <property type="evidence" value="ECO:0007669"/>
    <property type="project" value="InterPro"/>
</dbReference>
<dbReference type="InterPro" id="IPR028359">
    <property type="entry name" value="UDP_ManNAc/GlcNAc_DH"/>
</dbReference>
<comment type="caution">
    <text evidence="6">The sequence shown here is derived from an EMBL/GenBank/DDBJ whole genome shotgun (WGS) entry which is preliminary data.</text>
</comment>
<evidence type="ECO:0000256" key="2">
    <source>
        <dbReference type="ARBA" id="ARBA00023002"/>
    </source>
</evidence>
<evidence type="ECO:0000259" key="5">
    <source>
        <dbReference type="SMART" id="SM00984"/>
    </source>
</evidence>
<name>A0A2H0W0A6_9BACT</name>
<reference evidence="7" key="1">
    <citation type="submission" date="2017-09" db="EMBL/GenBank/DDBJ databases">
        <title>Depth-based differentiation of microbial function through sediment-hosted aquifers and enrichment of novel symbionts in the deep terrestrial subsurface.</title>
        <authorList>
            <person name="Probst A.J."/>
            <person name="Ladd B."/>
            <person name="Jarett J.K."/>
            <person name="Geller-Mcgrath D.E."/>
            <person name="Sieber C.M.K."/>
            <person name="Emerson J.B."/>
            <person name="Anantharaman K."/>
            <person name="Thomas B.C."/>
            <person name="Malmstrom R."/>
            <person name="Stieglmeier M."/>
            <person name="Klingl A."/>
            <person name="Woyke T."/>
            <person name="Ryan C.M."/>
            <person name="Banfield J.F."/>
        </authorList>
    </citation>
    <scope>NUCLEOTIDE SEQUENCE [LARGE SCALE GENOMIC DNA]</scope>
</reference>
<dbReference type="SMART" id="SM00984">
    <property type="entry name" value="UDPG_MGDP_dh_C"/>
    <property type="match status" value="1"/>
</dbReference>
<proteinExistence type="inferred from homology"/>
<dbReference type="GO" id="GO:0051287">
    <property type="term" value="F:NAD binding"/>
    <property type="evidence" value="ECO:0007669"/>
    <property type="project" value="InterPro"/>
</dbReference>
<keyword evidence="2" id="KW-0560">Oxidoreductase</keyword>
<organism evidence="6 7">
    <name type="scientific">Candidatus Buchananbacteria bacterium CG10_big_fil_rev_8_21_14_0_10_42_9</name>
    <dbReference type="NCBI Taxonomy" id="1974526"/>
    <lineage>
        <taxon>Bacteria</taxon>
        <taxon>Candidatus Buchananiibacteriota</taxon>
    </lineage>
</organism>
<dbReference type="GO" id="GO:0016628">
    <property type="term" value="F:oxidoreductase activity, acting on the CH-CH group of donors, NAD or NADP as acceptor"/>
    <property type="evidence" value="ECO:0007669"/>
    <property type="project" value="InterPro"/>
</dbReference>
<dbReference type="InterPro" id="IPR036291">
    <property type="entry name" value="NAD(P)-bd_dom_sf"/>
</dbReference>
<evidence type="ECO:0000313" key="6">
    <source>
        <dbReference type="EMBL" id="PIS04799.1"/>
    </source>
</evidence>
<dbReference type="SUPFAM" id="SSF48179">
    <property type="entry name" value="6-phosphogluconate dehydrogenase C-terminal domain-like"/>
    <property type="match status" value="1"/>
</dbReference>
<evidence type="ECO:0000256" key="1">
    <source>
        <dbReference type="ARBA" id="ARBA00006601"/>
    </source>
</evidence>
<dbReference type="PANTHER" id="PTHR43491">
    <property type="entry name" value="UDP-N-ACETYL-D-MANNOSAMINE DEHYDROGENASE"/>
    <property type="match status" value="1"/>
</dbReference>
<evidence type="ECO:0000256" key="4">
    <source>
        <dbReference type="PIRNR" id="PIRNR000124"/>
    </source>
</evidence>
<dbReference type="InterPro" id="IPR017476">
    <property type="entry name" value="UDP-Glc/GDP-Man"/>
</dbReference>
<dbReference type="InterPro" id="IPR008927">
    <property type="entry name" value="6-PGluconate_DH-like_C_sf"/>
</dbReference>
<keyword evidence="3" id="KW-0520">NAD</keyword>
<evidence type="ECO:0000313" key="7">
    <source>
        <dbReference type="Proteomes" id="UP000230935"/>
    </source>
</evidence>
<dbReference type="PIRSF" id="PIRSF000124">
    <property type="entry name" value="UDPglc_GDPman_dh"/>
    <property type="match status" value="1"/>
</dbReference>
<dbReference type="AlphaFoldDB" id="A0A2H0W0A6"/>
<dbReference type="InterPro" id="IPR014026">
    <property type="entry name" value="UDP-Glc/GDP-Man_DH_dimer"/>
</dbReference>
<dbReference type="InterPro" id="IPR014027">
    <property type="entry name" value="UDP-Glc/GDP-Man_DH_C"/>
</dbReference>
<dbReference type="Pfam" id="PF03721">
    <property type="entry name" value="UDPG_MGDP_dh_N"/>
    <property type="match status" value="1"/>
</dbReference>
<sequence length="410" mass="45412">MEHKVCVVGLGYVGIPLAALLSKHFTVYGYDKDKSKIEELNRGFDRTHEVENIKNFNIEFSDDPAIIQKANFIIVAVPTPVDDRKRPNLSLMESAAEAVGKNLQPGSVVVFESTVYPGATEEVCVPVLEHHSKLKIGEGFKVGYSPERVNPGDKTHTIDKIVKIVSGNDDEALERVAEVYGAITTLHKAPSIKVAEAGKVIENIQRDLNIALMNELALIFDKMGIDTKDVVAAAGTKWNFHKYTPGLVGGHCIGVDPYYLAHKAKQVGYKPQVILVGRNVNEYMAKHVAGKLKDKKKVLILGITFKENVPDIRNSKAKEITAILQKNGSEIFYYDPVAEGQDGFGEQIKEWPPQEKFDAVIVFSPHEEFRSITLEELKSLTTDDAILFDIKGGLYSRVDSEAAGFRYLTL</sequence>
<feature type="domain" description="UDP-glucose/GDP-mannose dehydrogenase C-terminal" evidence="5">
    <location>
        <begin position="299"/>
        <end position="397"/>
    </location>
</feature>
<dbReference type="Pfam" id="PF00984">
    <property type="entry name" value="UDPG_MGDP_dh"/>
    <property type="match status" value="1"/>
</dbReference>
<comment type="similarity">
    <text evidence="1 4">Belongs to the UDP-glucose/GDP-mannose dehydrogenase family.</text>
</comment>
<dbReference type="SUPFAM" id="SSF52413">
    <property type="entry name" value="UDP-glucose/GDP-mannose dehydrogenase C-terminal domain"/>
    <property type="match status" value="1"/>
</dbReference>